<gene>
    <name evidence="2" type="ORF">RJ639_019420</name>
</gene>
<evidence type="ECO:0000313" key="2">
    <source>
        <dbReference type="EMBL" id="KAK3004022.1"/>
    </source>
</evidence>
<evidence type="ECO:0000313" key="3">
    <source>
        <dbReference type="Proteomes" id="UP001188597"/>
    </source>
</evidence>
<dbReference type="PRINTS" id="PR01438">
    <property type="entry name" value="UNVRSLSTRESS"/>
</dbReference>
<dbReference type="Gene3D" id="3.40.50.620">
    <property type="entry name" value="HUPs"/>
    <property type="match status" value="1"/>
</dbReference>
<dbReference type="Proteomes" id="UP001188597">
    <property type="component" value="Unassembled WGS sequence"/>
</dbReference>
<dbReference type="InterPro" id="IPR006016">
    <property type="entry name" value="UspA"/>
</dbReference>
<reference evidence="2" key="1">
    <citation type="submission" date="2022-12" db="EMBL/GenBank/DDBJ databases">
        <title>Draft genome assemblies for two species of Escallonia (Escalloniales).</title>
        <authorList>
            <person name="Chanderbali A."/>
            <person name="Dervinis C."/>
            <person name="Anghel I."/>
            <person name="Soltis D."/>
            <person name="Soltis P."/>
            <person name="Zapata F."/>
        </authorList>
    </citation>
    <scope>NUCLEOTIDE SEQUENCE</scope>
    <source>
        <strain evidence="2">UCBG64.0493</strain>
        <tissue evidence="2">Leaf</tissue>
    </source>
</reference>
<keyword evidence="3" id="KW-1185">Reference proteome</keyword>
<name>A0AA89AJ23_9ASTE</name>
<feature type="domain" description="UspA" evidence="1">
    <location>
        <begin position="7"/>
        <end position="143"/>
    </location>
</feature>
<dbReference type="PANTHER" id="PTHR46553">
    <property type="entry name" value="ADENINE NUCLEOTIDE ALPHA HYDROLASES-LIKE SUPERFAMILY PROTEIN"/>
    <property type="match status" value="1"/>
</dbReference>
<comment type="caution">
    <text evidence="2">The sequence shown here is derived from an EMBL/GenBank/DDBJ whole genome shotgun (WGS) entry which is preliminary data.</text>
</comment>
<sequence length="149" mass="16463">MAEKQVMVVGIDDSEHSFYALEWTLDHFFTPESKTLFKLVVMASNASKRSTDVLPLVEADLKRIAEKVSEKAQDLCSSKSVEDVTVETIEGDARNVMCEAAEKYHASVLVLGSHGYGAFKRAVLGSVSDYCSHHAHCSVMIVKKPKQKN</sequence>
<protein>
    <recommendedName>
        <fullName evidence="1">UspA domain-containing protein</fullName>
    </recommendedName>
</protein>
<organism evidence="2 3">
    <name type="scientific">Escallonia herrerae</name>
    <dbReference type="NCBI Taxonomy" id="1293975"/>
    <lineage>
        <taxon>Eukaryota</taxon>
        <taxon>Viridiplantae</taxon>
        <taxon>Streptophyta</taxon>
        <taxon>Embryophyta</taxon>
        <taxon>Tracheophyta</taxon>
        <taxon>Spermatophyta</taxon>
        <taxon>Magnoliopsida</taxon>
        <taxon>eudicotyledons</taxon>
        <taxon>Gunneridae</taxon>
        <taxon>Pentapetalae</taxon>
        <taxon>asterids</taxon>
        <taxon>campanulids</taxon>
        <taxon>Escalloniales</taxon>
        <taxon>Escalloniaceae</taxon>
        <taxon>Escallonia</taxon>
    </lineage>
</organism>
<dbReference type="EMBL" id="JAVXUP010002324">
    <property type="protein sequence ID" value="KAK3004022.1"/>
    <property type="molecule type" value="Genomic_DNA"/>
</dbReference>
<dbReference type="InterPro" id="IPR006015">
    <property type="entry name" value="Universal_stress_UspA"/>
</dbReference>
<dbReference type="PANTHER" id="PTHR46553:SF3">
    <property type="entry name" value="ADENINE NUCLEOTIDE ALPHA HYDROLASES-LIKE SUPERFAMILY PROTEIN"/>
    <property type="match status" value="1"/>
</dbReference>
<dbReference type="CDD" id="cd23659">
    <property type="entry name" value="USP_At3g01520-like"/>
    <property type="match status" value="1"/>
</dbReference>
<evidence type="ECO:0000259" key="1">
    <source>
        <dbReference type="Pfam" id="PF00582"/>
    </source>
</evidence>
<dbReference type="Pfam" id="PF00582">
    <property type="entry name" value="Usp"/>
    <property type="match status" value="1"/>
</dbReference>
<accession>A0AA89AJ23</accession>
<dbReference type="SUPFAM" id="SSF52402">
    <property type="entry name" value="Adenine nucleotide alpha hydrolases-like"/>
    <property type="match status" value="1"/>
</dbReference>
<dbReference type="AlphaFoldDB" id="A0AA89AJ23"/>
<dbReference type="InterPro" id="IPR014729">
    <property type="entry name" value="Rossmann-like_a/b/a_fold"/>
</dbReference>
<proteinExistence type="predicted"/>